<comment type="caution">
    <text evidence="1">The sequence shown here is derived from an EMBL/GenBank/DDBJ whole genome shotgun (WGS) entry which is preliminary data.</text>
</comment>
<reference evidence="1 2" key="1">
    <citation type="journal article" date="2018" name="Sci. Rep.">
        <title>Genomic signatures of local adaptation to the degree of environmental predictability in rotifers.</title>
        <authorList>
            <person name="Franch-Gras L."/>
            <person name="Hahn C."/>
            <person name="Garcia-Roger E.M."/>
            <person name="Carmona M.J."/>
            <person name="Serra M."/>
            <person name="Gomez A."/>
        </authorList>
    </citation>
    <scope>NUCLEOTIDE SEQUENCE [LARGE SCALE GENOMIC DNA]</scope>
    <source>
        <strain evidence="1">HYR1</strain>
    </source>
</reference>
<dbReference type="SUPFAM" id="SSF50630">
    <property type="entry name" value="Acid proteases"/>
    <property type="match status" value="1"/>
</dbReference>
<dbReference type="InterPro" id="IPR021109">
    <property type="entry name" value="Peptidase_aspartic_dom_sf"/>
</dbReference>
<proteinExistence type="predicted"/>
<organism evidence="1 2">
    <name type="scientific">Brachionus plicatilis</name>
    <name type="common">Marine rotifer</name>
    <name type="synonym">Brachionus muelleri</name>
    <dbReference type="NCBI Taxonomy" id="10195"/>
    <lineage>
        <taxon>Eukaryota</taxon>
        <taxon>Metazoa</taxon>
        <taxon>Spiralia</taxon>
        <taxon>Gnathifera</taxon>
        <taxon>Rotifera</taxon>
        <taxon>Eurotatoria</taxon>
        <taxon>Monogononta</taxon>
        <taxon>Pseudotrocha</taxon>
        <taxon>Ploima</taxon>
        <taxon>Brachionidae</taxon>
        <taxon>Brachionus</taxon>
    </lineage>
</organism>
<evidence type="ECO:0000313" key="1">
    <source>
        <dbReference type="EMBL" id="RNA18273.1"/>
    </source>
</evidence>
<sequence>MFKSNSLKRNSVIFCRRSNHYSDFKGISLLLNLTKAFKSIKLNIPNLILPTKILYEIANQNNHSNRGNGFEIINDIYSLNKAAPTIKLFINNKEKTCLVDSGAKTSFLGENYALRENLILSPIKNPKNWITANELTLKTIGQTTLSFTIGSK</sequence>
<dbReference type="AlphaFoldDB" id="A0A3M7R3W0"/>
<protein>
    <submittedName>
        <fullName evidence="1">Uncharacterized protein</fullName>
    </submittedName>
</protein>
<dbReference type="Proteomes" id="UP000276133">
    <property type="component" value="Unassembled WGS sequence"/>
</dbReference>
<name>A0A3M7R3W0_BRAPC</name>
<accession>A0A3M7R3W0</accession>
<dbReference type="Gene3D" id="2.40.70.10">
    <property type="entry name" value="Acid Proteases"/>
    <property type="match status" value="1"/>
</dbReference>
<dbReference type="EMBL" id="REGN01004271">
    <property type="protein sequence ID" value="RNA18273.1"/>
    <property type="molecule type" value="Genomic_DNA"/>
</dbReference>
<gene>
    <name evidence="1" type="ORF">BpHYR1_000561</name>
</gene>
<keyword evidence="2" id="KW-1185">Reference proteome</keyword>
<evidence type="ECO:0000313" key="2">
    <source>
        <dbReference type="Proteomes" id="UP000276133"/>
    </source>
</evidence>